<dbReference type="FunFam" id="1.10.10.10:FF:000214">
    <property type="entry name" value="Methylated-DNA--protein-cysteine methyltransferase"/>
    <property type="match status" value="1"/>
</dbReference>
<evidence type="ECO:0000313" key="13">
    <source>
        <dbReference type="Proteomes" id="UP000182719"/>
    </source>
</evidence>
<dbReference type="SUPFAM" id="SSF53155">
    <property type="entry name" value="Methylated DNA-protein cysteine methyltransferase domain"/>
    <property type="match status" value="1"/>
</dbReference>
<sequence>MKRALTEEALATERLQTPIGELRLAASEEGLRLVLFATDPRQLREARGTAPARTHLERARAALEDYFAGRRRTFGEVALAAGGTEFQRQVWRALSVLPFGTTVSYASLAKQIGRPSAVRAVGLANGQNPLPIIVPCHRVIGSNGSLTGFAGGLPAKKWLLEFEGTLPQAGEGGARPNQTGYK</sequence>
<feature type="active site" description="Nucleophile; methyl group acceptor" evidence="9">
    <location>
        <position position="136"/>
    </location>
</feature>
<accession>A0A1H7PPN2</accession>
<dbReference type="PROSITE" id="PS00374">
    <property type="entry name" value="MGMT"/>
    <property type="match status" value="1"/>
</dbReference>
<dbReference type="Pfam" id="PF01035">
    <property type="entry name" value="DNA_binding_1"/>
    <property type="match status" value="1"/>
</dbReference>
<evidence type="ECO:0000256" key="8">
    <source>
        <dbReference type="ARBA" id="ARBA00049348"/>
    </source>
</evidence>
<evidence type="ECO:0000259" key="10">
    <source>
        <dbReference type="Pfam" id="PF01035"/>
    </source>
</evidence>
<evidence type="ECO:0000313" key="12">
    <source>
        <dbReference type="EMBL" id="SEL37007.1"/>
    </source>
</evidence>
<gene>
    <name evidence="12" type="ORF">SAMN05444354_105344</name>
</gene>
<feature type="domain" description="Methylated-DNA-[protein]-cysteine S-methyltransferase DNA binding" evidence="10">
    <location>
        <begin position="85"/>
        <end position="164"/>
    </location>
</feature>
<dbReference type="PANTHER" id="PTHR10815:SF5">
    <property type="entry name" value="METHYLATED-DNA--PROTEIN-CYSTEINE METHYLTRANSFERASE"/>
    <property type="match status" value="1"/>
</dbReference>
<dbReference type="GO" id="GO:0005737">
    <property type="term" value="C:cytoplasm"/>
    <property type="evidence" value="ECO:0007669"/>
    <property type="project" value="UniProtKB-SubCell"/>
</dbReference>
<dbReference type="NCBIfam" id="TIGR00589">
    <property type="entry name" value="ogt"/>
    <property type="match status" value="1"/>
</dbReference>
<dbReference type="HAMAP" id="MF_00772">
    <property type="entry name" value="OGT"/>
    <property type="match status" value="1"/>
</dbReference>
<protein>
    <recommendedName>
        <fullName evidence="9">Methylated-DNA--protein-cysteine methyltransferase</fullName>
        <ecNumber evidence="9">2.1.1.63</ecNumber>
    </recommendedName>
    <alternativeName>
        <fullName evidence="9">6-O-methylguanine-DNA methyltransferase</fullName>
        <shortName evidence="9">MGMT</shortName>
    </alternativeName>
    <alternativeName>
        <fullName evidence="9">O-6-methylguanine-DNA-alkyltransferase</fullName>
    </alternativeName>
</protein>
<proteinExistence type="inferred from homology"/>
<evidence type="ECO:0000256" key="4">
    <source>
        <dbReference type="ARBA" id="ARBA00022603"/>
    </source>
</evidence>
<dbReference type="InterPro" id="IPR036388">
    <property type="entry name" value="WH-like_DNA-bd_sf"/>
</dbReference>
<evidence type="ECO:0000256" key="9">
    <source>
        <dbReference type="HAMAP-Rule" id="MF_00772"/>
    </source>
</evidence>
<dbReference type="Proteomes" id="UP000182719">
    <property type="component" value="Unassembled WGS sequence"/>
</dbReference>
<keyword evidence="13" id="KW-1185">Reference proteome</keyword>
<dbReference type="AlphaFoldDB" id="A0A1H7PPN2"/>
<comment type="miscellaneous">
    <text evidence="9">This enzyme catalyzes only one turnover and therefore is not strictly catalytic. According to one definition, an enzyme is a biocatalyst that acts repeatedly and over many reaction cycles.</text>
</comment>
<dbReference type="Pfam" id="PF02870">
    <property type="entry name" value="Methyltransf_1N"/>
    <property type="match status" value="1"/>
</dbReference>
<dbReference type="InterPro" id="IPR023546">
    <property type="entry name" value="MGMT"/>
</dbReference>
<evidence type="ECO:0000256" key="7">
    <source>
        <dbReference type="ARBA" id="ARBA00023204"/>
    </source>
</evidence>
<dbReference type="InterPro" id="IPR036631">
    <property type="entry name" value="MGMT_N_sf"/>
</dbReference>
<organism evidence="12 13">
    <name type="scientific">Stigmatella aurantiaca</name>
    <dbReference type="NCBI Taxonomy" id="41"/>
    <lineage>
        <taxon>Bacteria</taxon>
        <taxon>Pseudomonadati</taxon>
        <taxon>Myxococcota</taxon>
        <taxon>Myxococcia</taxon>
        <taxon>Myxococcales</taxon>
        <taxon>Cystobacterineae</taxon>
        <taxon>Archangiaceae</taxon>
        <taxon>Stigmatella</taxon>
    </lineage>
</organism>
<comment type="subcellular location">
    <subcellularLocation>
        <location evidence="9">Cytoplasm</location>
    </subcellularLocation>
</comment>
<dbReference type="InterPro" id="IPR014048">
    <property type="entry name" value="MethylDNA_cys_MeTrfase_DNA-bd"/>
</dbReference>
<comment type="function">
    <text evidence="9">Involved in the cellular defense against the biological effects of O6-methylguanine (O6-MeG) and O4-methylthymine (O4-MeT) in DNA. Repairs the methylated nucleobase in DNA by stoichiometrically transferring the methyl group to a cysteine residue in the enzyme. This is a suicide reaction: the enzyme is irreversibly inactivated.</text>
</comment>
<keyword evidence="7 9" id="KW-0234">DNA repair</keyword>
<evidence type="ECO:0000256" key="6">
    <source>
        <dbReference type="ARBA" id="ARBA00022763"/>
    </source>
</evidence>
<dbReference type="GO" id="GO:0006307">
    <property type="term" value="P:DNA alkylation repair"/>
    <property type="evidence" value="ECO:0007669"/>
    <property type="project" value="UniProtKB-UniRule"/>
</dbReference>
<dbReference type="PANTHER" id="PTHR10815">
    <property type="entry name" value="METHYLATED-DNA--PROTEIN-CYSTEINE METHYLTRANSFERASE"/>
    <property type="match status" value="1"/>
</dbReference>
<dbReference type="InterPro" id="IPR001497">
    <property type="entry name" value="MethylDNA_cys_MeTrfase_AS"/>
</dbReference>
<keyword evidence="3 9" id="KW-0963">Cytoplasm</keyword>
<dbReference type="GO" id="GO:0003908">
    <property type="term" value="F:methylated-DNA-[protein]-cysteine S-methyltransferase activity"/>
    <property type="evidence" value="ECO:0007669"/>
    <property type="project" value="UniProtKB-UniRule"/>
</dbReference>
<dbReference type="InterPro" id="IPR036217">
    <property type="entry name" value="MethylDNA_cys_MeTrfase_DNAb"/>
</dbReference>
<evidence type="ECO:0000259" key="11">
    <source>
        <dbReference type="Pfam" id="PF02870"/>
    </source>
</evidence>
<dbReference type="OrthoDB" id="9802228at2"/>
<dbReference type="CDD" id="cd06445">
    <property type="entry name" value="ATase"/>
    <property type="match status" value="1"/>
</dbReference>
<dbReference type="EC" id="2.1.1.63" evidence="9"/>
<keyword evidence="4 9" id="KW-0489">Methyltransferase</keyword>
<evidence type="ECO:0000256" key="3">
    <source>
        <dbReference type="ARBA" id="ARBA00022490"/>
    </source>
</evidence>
<evidence type="ECO:0000256" key="2">
    <source>
        <dbReference type="ARBA" id="ARBA00008711"/>
    </source>
</evidence>
<comment type="catalytic activity">
    <reaction evidence="8 9">
        <text>a 6-O-methyl-2'-deoxyguanosine in DNA + L-cysteinyl-[protein] = S-methyl-L-cysteinyl-[protein] + a 2'-deoxyguanosine in DNA</text>
        <dbReference type="Rhea" id="RHEA:24000"/>
        <dbReference type="Rhea" id="RHEA-COMP:10131"/>
        <dbReference type="Rhea" id="RHEA-COMP:10132"/>
        <dbReference type="Rhea" id="RHEA-COMP:11367"/>
        <dbReference type="Rhea" id="RHEA-COMP:11368"/>
        <dbReference type="ChEBI" id="CHEBI:29950"/>
        <dbReference type="ChEBI" id="CHEBI:82612"/>
        <dbReference type="ChEBI" id="CHEBI:85445"/>
        <dbReference type="ChEBI" id="CHEBI:85448"/>
        <dbReference type="EC" id="2.1.1.63"/>
    </reaction>
</comment>
<reference evidence="13" key="1">
    <citation type="submission" date="2016-10" db="EMBL/GenBank/DDBJ databases">
        <authorList>
            <person name="Varghese N."/>
            <person name="Submissions S."/>
        </authorList>
    </citation>
    <scope>NUCLEOTIDE SEQUENCE [LARGE SCALE GENOMIC DNA]</scope>
    <source>
        <strain evidence="13">DSM 17044</strain>
    </source>
</reference>
<dbReference type="Gene3D" id="1.10.10.10">
    <property type="entry name" value="Winged helix-like DNA-binding domain superfamily/Winged helix DNA-binding domain"/>
    <property type="match status" value="1"/>
</dbReference>
<keyword evidence="5 9" id="KW-0808">Transferase</keyword>
<comment type="similarity">
    <text evidence="2 9">Belongs to the MGMT family.</text>
</comment>
<evidence type="ECO:0000256" key="1">
    <source>
        <dbReference type="ARBA" id="ARBA00001286"/>
    </source>
</evidence>
<dbReference type="EMBL" id="FOAP01000005">
    <property type="protein sequence ID" value="SEL37007.1"/>
    <property type="molecule type" value="Genomic_DNA"/>
</dbReference>
<dbReference type="GO" id="GO:0032259">
    <property type="term" value="P:methylation"/>
    <property type="evidence" value="ECO:0007669"/>
    <property type="project" value="UniProtKB-KW"/>
</dbReference>
<name>A0A1H7PPN2_STIAU</name>
<feature type="domain" description="Methylguanine DNA methyltransferase ribonuclease-like" evidence="11">
    <location>
        <begin position="15"/>
        <end position="79"/>
    </location>
</feature>
<dbReference type="RefSeq" id="WP_075006649.1">
    <property type="nucleotide sequence ID" value="NZ_FOAP01000005.1"/>
</dbReference>
<dbReference type="SUPFAM" id="SSF46767">
    <property type="entry name" value="Methylated DNA-protein cysteine methyltransferase, C-terminal domain"/>
    <property type="match status" value="1"/>
</dbReference>
<evidence type="ECO:0000256" key="5">
    <source>
        <dbReference type="ARBA" id="ARBA00022679"/>
    </source>
</evidence>
<keyword evidence="6 9" id="KW-0227">DNA damage</keyword>
<dbReference type="Gene3D" id="3.30.160.70">
    <property type="entry name" value="Methylated DNA-protein cysteine methyltransferase domain"/>
    <property type="match status" value="1"/>
</dbReference>
<dbReference type="InterPro" id="IPR008332">
    <property type="entry name" value="MethylG_MeTrfase_N"/>
</dbReference>
<comment type="catalytic activity">
    <reaction evidence="1 9">
        <text>a 4-O-methyl-thymidine in DNA + L-cysteinyl-[protein] = a thymidine in DNA + S-methyl-L-cysteinyl-[protein]</text>
        <dbReference type="Rhea" id="RHEA:53428"/>
        <dbReference type="Rhea" id="RHEA-COMP:10131"/>
        <dbReference type="Rhea" id="RHEA-COMP:10132"/>
        <dbReference type="Rhea" id="RHEA-COMP:13555"/>
        <dbReference type="Rhea" id="RHEA-COMP:13556"/>
        <dbReference type="ChEBI" id="CHEBI:29950"/>
        <dbReference type="ChEBI" id="CHEBI:82612"/>
        <dbReference type="ChEBI" id="CHEBI:137386"/>
        <dbReference type="ChEBI" id="CHEBI:137387"/>
        <dbReference type="EC" id="2.1.1.63"/>
    </reaction>
</comment>